<evidence type="ECO:0000313" key="2">
    <source>
        <dbReference type="EMBL" id="CEK54043.1"/>
    </source>
</evidence>
<gene>
    <name evidence="2" type="primary">ORF21823</name>
</gene>
<feature type="non-terminal residue" evidence="2">
    <location>
        <position position="1"/>
    </location>
</feature>
<sequence length="88" mass="9698">HANACLPYTCHKVCPLGQVSKVSVPRGTDVRLATLNETPSEEDCFVMCQCGSRGLIENCKLQTCLRRDSCFLSHGNTKEHGEQFLIDG</sequence>
<dbReference type="AlphaFoldDB" id="A0A0B6YD49"/>
<proteinExistence type="predicted"/>
<name>A0A0B6YD49_9EUPU</name>
<dbReference type="GO" id="GO:0005886">
    <property type="term" value="C:plasma membrane"/>
    <property type="evidence" value="ECO:0007669"/>
    <property type="project" value="TreeGrafter"/>
</dbReference>
<protein>
    <recommendedName>
        <fullName evidence="1">Reversion-inducing cysteine-rich protein with Kazal EGF-like 1 domain-containing protein</fullName>
    </recommendedName>
</protein>
<dbReference type="PANTHER" id="PTHR13487">
    <property type="entry name" value="SERINE PROTEASE INHIBITOR"/>
    <property type="match status" value="1"/>
</dbReference>
<dbReference type="GO" id="GO:0008191">
    <property type="term" value="F:metalloendopeptidase inhibitor activity"/>
    <property type="evidence" value="ECO:0007669"/>
    <property type="project" value="InterPro"/>
</dbReference>
<dbReference type="InterPro" id="IPR039016">
    <property type="entry name" value="RECK"/>
</dbReference>
<feature type="non-terminal residue" evidence="2">
    <location>
        <position position="88"/>
    </location>
</feature>
<dbReference type="GO" id="GO:0030198">
    <property type="term" value="P:extracellular matrix organization"/>
    <property type="evidence" value="ECO:0007669"/>
    <property type="project" value="TreeGrafter"/>
</dbReference>
<dbReference type="InterPro" id="IPR056976">
    <property type="entry name" value="EGF1_RECK"/>
</dbReference>
<accession>A0A0B6YD49</accession>
<organism evidence="2">
    <name type="scientific">Arion vulgaris</name>
    <dbReference type="NCBI Taxonomy" id="1028688"/>
    <lineage>
        <taxon>Eukaryota</taxon>
        <taxon>Metazoa</taxon>
        <taxon>Spiralia</taxon>
        <taxon>Lophotrochozoa</taxon>
        <taxon>Mollusca</taxon>
        <taxon>Gastropoda</taxon>
        <taxon>Heterobranchia</taxon>
        <taxon>Euthyneura</taxon>
        <taxon>Panpulmonata</taxon>
        <taxon>Eupulmonata</taxon>
        <taxon>Stylommatophora</taxon>
        <taxon>Helicina</taxon>
        <taxon>Arionoidea</taxon>
        <taxon>Arionidae</taxon>
        <taxon>Arion</taxon>
    </lineage>
</organism>
<feature type="domain" description="Reversion-inducing cysteine-rich protein with Kazal EGF-like 1" evidence="1">
    <location>
        <begin position="14"/>
        <end position="64"/>
    </location>
</feature>
<evidence type="ECO:0000259" key="1">
    <source>
        <dbReference type="Pfam" id="PF25027"/>
    </source>
</evidence>
<reference evidence="2" key="1">
    <citation type="submission" date="2014-12" db="EMBL/GenBank/DDBJ databases">
        <title>Insight into the proteome of Arion vulgaris.</title>
        <authorList>
            <person name="Aradska J."/>
            <person name="Bulat T."/>
            <person name="Smidak R."/>
            <person name="Sarate P."/>
            <person name="Gangsoo J."/>
            <person name="Sialana F."/>
            <person name="Bilban M."/>
            <person name="Lubec G."/>
        </authorList>
    </citation>
    <scope>NUCLEOTIDE SEQUENCE</scope>
    <source>
        <tissue evidence="2">Skin</tissue>
    </source>
</reference>
<dbReference type="Pfam" id="PF25027">
    <property type="entry name" value="EGF1_RECK"/>
    <property type="match status" value="1"/>
</dbReference>
<dbReference type="EMBL" id="HACG01007178">
    <property type="protein sequence ID" value="CEK54043.1"/>
    <property type="molecule type" value="Transcribed_RNA"/>
</dbReference>
<dbReference type="PANTHER" id="PTHR13487:SF3">
    <property type="entry name" value="REVERSION-INDUCING CYSTEINE-RICH PROTEIN WITH KAZAL MOTIFS"/>
    <property type="match status" value="1"/>
</dbReference>